<name>A0ABV7MV72_9HYPH</name>
<keyword evidence="3" id="KW-1185">Reference proteome</keyword>
<reference evidence="3" key="1">
    <citation type="journal article" date="2019" name="Int. J. Syst. Evol. Microbiol.">
        <title>The Global Catalogue of Microorganisms (GCM) 10K type strain sequencing project: providing services to taxonomists for standard genome sequencing and annotation.</title>
        <authorList>
            <consortium name="The Broad Institute Genomics Platform"/>
            <consortium name="The Broad Institute Genome Sequencing Center for Infectious Disease"/>
            <person name="Wu L."/>
            <person name="Ma J."/>
        </authorList>
    </citation>
    <scope>NUCLEOTIDE SEQUENCE [LARGE SCALE GENOMIC DNA]</scope>
    <source>
        <strain evidence="3">ICMP 19515</strain>
    </source>
</reference>
<dbReference type="RefSeq" id="WP_378984160.1">
    <property type="nucleotide sequence ID" value="NZ_JBHRVD010000001.1"/>
</dbReference>
<keyword evidence="1" id="KW-0472">Membrane</keyword>
<dbReference type="EMBL" id="JBHRVD010000001">
    <property type="protein sequence ID" value="MFC3325863.1"/>
    <property type="molecule type" value="Genomic_DNA"/>
</dbReference>
<proteinExistence type="predicted"/>
<evidence type="ECO:0000256" key="1">
    <source>
        <dbReference type="SAM" id="Phobius"/>
    </source>
</evidence>
<accession>A0ABV7MV72</accession>
<evidence type="ECO:0000313" key="2">
    <source>
        <dbReference type="EMBL" id="MFC3325863.1"/>
    </source>
</evidence>
<comment type="caution">
    <text evidence="2">The sequence shown here is derived from an EMBL/GenBank/DDBJ whole genome shotgun (WGS) entry which is preliminary data.</text>
</comment>
<organism evidence="2 3">
    <name type="scientific">Mesorhizobium cantuariense</name>
    <dbReference type="NCBI Taxonomy" id="1300275"/>
    <lineage>
        <taxon>Bacteria</taxon>
        <taxon>Pseudomonadati</taxon>
        <taxon>Pseudomonadota</taxon>
        <taxon>Alphaproteobacteria</taxon>
        <taxon>Hyphomicrobiales</taxon>
        <taxon>Phyllobacteriaceae</taxon>
        <taxon>Mesorhizobium</taxon>
    </lineage>
</organism>
<keyword evidence="1" id="KW-1133">Transmembrane helix</keyword>
<sequence>MTVADMNRLEQAARISMGEFEDSDAPAPPLPPVPHASLRLVAFGLAAVILAAVLFQLAY</sequence>
<feature type="transmembrane region" description="Helical" evidence="1">
    <location>
        <begin position="36"/>
        <end position="58"/>
    </location>
</feature>
<protein>
    <submittedName>
        <fullName evidence="2">Uncharacterized protein</fullName>
    </submittedName>
</protein>
<evidence type="ECO:0000313" key="3">
    <source>
        <dbReference type="Proteomes" id="UP001595648"/>
    </source>
</evidence>
<dbReference type="Proteomes" id="UP001595648">
    <property type="component" value="Unassembled WGS sequence"/>
</dbReference>
<gene>
    <name evidence="2" type="ORF">ACFOJ9_29480</name>
</gene>
<keyword evidence="1" id="KW-0812">Transmembrane</keyword>